<evidence type="ECO:0000313" key="2">
    <source>
        <dbReference type="Proteomes" id="UP000223606"/>
    </source>
</evidence>
<dbReference type="EMBL" id="LT960614">
    <property type="protein sequence ID" value="SON55783.1"/>
    <property type="molecule type" value="Genomic_DNA"/>
</dbReference>
<dbReference type="KEGG" id="hdi:HDIA_2242"/>
<proteinExistence type="predicted"/>
<dbReference type="RefSeq" id="WP_099556243.1">
    <property type="nucleotide sequence ID" value="NZ_LT960614.1"/>
</dbReference>
<reference evidence="2" key="1">
    <citation type="submission" date="2017-09" db="EMBL/GenBank/DDBJ databases">
        <title>Genome sequence of Nannocystis excedens DSM 71.</title>
        <authorList>
            <person name="Blom J."/>
        </authorList>
    </citation>
    <scope>NUCLEOTIDE SEQUENCE [LARGE SCALE GENOMIC DNA]</scope>
    <source>
        <strain evidence="2">type strain: E19</strain>
    </source>
</reference>
<organism evidence="1 2">
    <name type="scientific">Hartmannibacter diazotrophicus</name>
    <dbReference type="NCBI Taxonomy" id="1482074"/>
    <lineage>
        <taxon>Bacteria</taxon>
        <taxon>Pseudomonadati</taxon>
        <taxon>Pseudomonadota</taxon>
        <taxon>Alphaproteobacteria</taxon>
        <taxon>Hyphomicrobiales</taxon>
        <taxon>Pleomorphomonadaceae</taxon>
        <taxon>Hartmannibacter</taxon>
    </lineage>
</organism>
<gene>
    <name evidence="1" type="ORF">HDIA_2242</name>
</gene>
<keyword evidence="2" id="KW-1185">Reference proteome</keyword>
<name>A0A2C9D6B1_9HYPH</name>
<evidence type="ECO:0000313" key="1">
    <source>
        <dbReference type="EMBL" id="SON55783.1"/>
    </source>
</evidence>
<protein>
    <submittedName>
        <fullName evidence="1">Uncharacterized protein</fullName>
    </submittedName>
</protein>
<sequence>MTNAITRAQADIVCENLVVLTLTCANPSSAANVFASLKEELIAGRFRIGPYGIVDPKVERDERPTIETRVTMTEVDVVCHIDRRGTIRFDAACPDGHVEIARGPQSAILEALANNTAVEMGGPSDDPVCRLVGAQEDDQEAQKVAQALSVALTHGMIWAHRGAAE</sequence>
<dbReference type="AlphaFoldDB" id="A0A2C9D6B1"/>
<accession>A0A2C9D6B1</accession>
<dbReference type="Proteomes" id="UP000223606">
    <property type="component" value="Chromosome 1"/>
</dbReference>